<dbReference type="EnsemblBacteria" id="BAA81166">
    <property type="protein sequence ID" value="BAA81166"/>
    <property type="gene ID" value="APE_2155.1"/>
</dbReference>
<feature type="transmembrane region" description="Helical" evidence="5">
    <location>
        <begin position="35"/>
        <end position="52"/>
    </location>
</feature>
<dbReference type="STRING" id="272557.APE_2155.1"/>
<dbReference type="eggNOG" id="arCOG02252">
    <property type="taxonomic scope" value="Archaea"/>
</dbReference>
<reference evidence="6 7" key="1">
    <citation type="journal article" date="1999" name="DNA Res.">
        <title>Complete genome sequence of an aerobic hyper-thermophilic crenarchaeon, Aeropyrum pernix K1.</title>
        <authorList>
            <person name="Kawarabayasi Y."/>
            <person name="Hino Y."/>
            <person name="Horikawa H."/>
            <person name="Yamazaki S."/>
            <person name="Haikawa Y."/>
            <person name="Jin-no K."/>
            <person name="Takahashi M."/>
            <person name="Sekine M."/>
            <person name="Baba S."/>
            <person name="Ankai A."/>
            <person name="Kosugi H."/>
            <person name="Hosoyama A."/>
            <person name="Fukui S."/>
            <person name="Nagai Y."/>
            <person name="Nishijima K."/>
            <person name="Nakazawa H."/>
            <person name="Takamiya M."/>
            <person name="Masuda S."/>
            <person name="Funahashi T."/>
            <person name="Tanaka T."/>
            <person name="Kudoh Y."/>
            <person name="Yamazaki J."/>
            <person name="Kushida N."/>
            <person name="Oguchi A."/>
            <person name="Aoki K."/>
            <person name="Kubota K."/>
            <person name="Nakamura Y."/>
            <person name="Nomura N."/>
            <person name="Sako Y."/>
            <person name="Kikuchi H."/>
        </authorList>
    </citation>
    <scope>NUCLEOTIDE SEQUENCE [LARGE SCALE GENOMIC DNA]</scope>
    <source>
        <strain evidence="7">ATCC 700893 / DSM 11879 / JCM 9820 / NBRC 100138 / K1</strain>
    </source>
</reference>
<proteinExistence type="predicted"/>
<dbReference type="KEGG" id="ape:APE_2155.1"/>
<evidence type="ECO:0008006" key="8">
    <source>
        <dbReference type="Google" id="ProtNLM"/>
    </source>
</evidence>
<evidence type="ECO:0000313" key="6">
    <source>
        <dbReference type="EMBL" id="BAA81166.2"/>
    </source>
</evidence>
<feature type="transmembrane region" description="Helical" evidence="5">
    <location>
        <begin position="107"/>
        <end position="126"/>
    </location>
</feature>
<dbReference type="CDD" id="cd16914">
    <property type="entry name" value="EcfT"/>
    <property type="match status" value="1"/>
</dbReference>
<feature type="transmembrane region" description="Helical" evidence="5">
    <location>
        <begin position="220"/>
        <end position="242"/>
    </location>
</feature>
<protein>
    <recommendedName>
        <fullName evidence="8">Energy-coupling factor transporter transmembrane protein EcfT</fullName>
    </recommendedName>
</protein>
<dbReference type="AlphaFoldDB" id="Q9Y9Y4"/>
<keyword evidence="7" id="KW-1185">Reference proteome</keyword>
<gene>
    <name evidence="6" type="ordered locus">APE_2155.1</name>
</gene>
<evidence type="ECO:0000256" key="2">
    <source>
        <dbReference type="ARBA" id="ARBA00022692"/>
    </source>
</evidence>
<sequence length="243" mass="26684">MGLSAVVRLKPRPWALFVYGILVTIIAIVGSGRELLATFLITGVPGFVLGFARYRFLVLLIPLTVIGTFLNALAIYYTGLAREPGDVVARIWVVEIPEFAVETTAVIALRVFSFAGAGLLLVSLVSPRDALRSLTEELGLPKGLAFSLAFALRLFPLIRRDLGEVMAVRRLRGYRTIPLSPSDYMSIIAPLLNVSLERAVWVGVSAELRGFRLRRVRRRLTFGLPEAFLAILLIIQAAAVLIL</sequence>
<feature type="transmembrane region" description="Helical" evidence="5">
    <location>
        <begin position="12"/>
        <end position="29"/>
    </location>
</feature>
<evidence type="ECO:0000256" key="4">
    <source>
        <dbReference type="ARBA" id="ARBA00023136"/>
    </source>
</evidence>
<dbReference type="EMBL" id="BA000002">
    <property type="protein sequence ID" value="BAA81166.2"/>
    <property type="molecule type" value="Genomic_DNA"/>
</dbReference>
<evidence type="ECO:0000313" key="7">
    <source>
        <dbReference type="Proteomes" id="UP000002518"/>
    </source>
</evidence>
<dbReference type="PIR" id="F72522">
    <property type="entry name" value="F72522"/>
</dbReference>
<evidence type="ECO:0000256" key="3">
    <source>
        <dbReference type="ARBA" id="ARBA00022989"/>
    </source>
</evidence>
<accession>Q9Y9Y4</accession>
<organism evidence="6 7">
    <name type="scientific">Aeropyrum pernix (strain ATCC 700893 / DSM 11879 / JCM 9820 / NBRC 100138 / K1)</name>
    <dbReference type="NCBI Taxonomy" id="272557"/>
    <lineage>
        <taxon>Archaea</taxon>
        <taxon>Thermoproteota</taxon>
        <taxon>Thermoprotei</taxon>
        <taxon>Desulfurococcales</taxon>
        <taxon>Desulfurococcaceae</taxon>
        <taxon>Aeropyrum</taxon>
    </lineage>
</organism>
<keyword evidence="2 5" id="KW-0812">Transmembrane</keyword>
<dbReference type="Pfam" id="PF02361">
    <property type="entry name" value="CbiQ"/>
    <property type="match status" value="1"/>
</dbReference>
<dbReference type="Proteomes" id="UP000002518">
    <property type="component" value="Chromosome"/>
</dbReference>
<evidence type="ECO:0000256" key="5">
    <source>
        <dbReference type="SAM" id="Phobius"/>
    </source>
</evidence>
<feature type="transmembrane region" description="Helical" evidence="5">
    <location>
        <begin position="57"/>
        <end position="77"/>
    </location>
</feature>
<keyword evidence="3 5" id="KW-1133">Transmembrane helix</keyword>
<keyword evidence="4 5" id="KW-0472">Membrane</keyword>
<comment type="subcellular location">
    <subcellularLocation>
        <location evidence="1">Membrane</location>
        <topology evidence="1">Multi-pass membrane protein</topology>
    </subcellularLocation>
</comment>
<dbReference type="InterPro" id="IPR003339">
    <property type="entry name" value="ABC/ECF_trnsptr_transmembrane"/>
</dbReference>
<dbReference type="GO" id="GO:0005886">
    <property type="term" value="C:plasma membrane"/>
    <property type="evidence" value="ECO:0007669"/>
    <property type="project" value="UniProtKB-ARBA"/>
</dbReference>
<evidence type="ECO:0000256" key="1">
    <source>
        <dbReference type="ARBA" id="ARBA00004141"/>
    </source>
</evidence>
<name>Q9Y9Y4_AERPE</name>